<evidence type="ECO:0000256" key="1">
    <source>
        <dbReference type="ARBA" id="ARBA00023125"/>
    </source>
</evidence>
<dbReference type="InterPro" id="IPR038109">
    <property type="entry name" value="DNA_bind_recomb_sf"/>
</dbReference>
<keyword evidence="2" id="KW-0233">DNA recombination</keyword>
<dbReference type="PROSITE" id="PS51736">
    <property type="entry name" value="RECOMBINASES_3"/>
    <property type="match status" value="1"/>
</dbReference>
<dbReference type="Pfam" id="PF00239">
    <property type="entry name" value="Resolvase"/>
    <property type="match status" value="1"/>
</dbReference>
<evidence type="ECO:0000313" key="5">
    <source>
        <dbReference type="EMBL" id="MCJ8151518.1"/>
    </source>
</evidence>
<organism evidence="5 6">
    <name type="scientific">Shinella sedimenti</name>
    <dbReference type="NCBI Taxonomy" id="2919913"/>
    <lineage>
        <taxon>Bacteria</taxon>
        <taxon>Pseudomonadati</taxon>
        <taxon>Pseudomonadota</taxon>
        <taxon>Alphaproteobacteria</taxon>
        <taxon>Hyphomicrobiales</taxon>
        <taxon>Rhizobiaceae</taxon>
        <taxon>Shinella</taxon>
    </lineage>
</organism>
<dbReference type="CDD" id="cd00338">
    <property type="entry name" value="Ser_Recombinase"/>
    <property type="match status" value="1"/>
</dbReference>
<dbReference type="SUPFAM" id="SSF53041">
    <property type="entry name" value="Resolvase-like"/>
    <property type="match status" value="1"/>
</dbReference>
<dbReference type="RefSeq" id="WP_241604790.1">
    <property type="nucleotide sequence ID" value="NZ_JAKVIN010000009.1"/>
</dbReference>
<dbReference type="Pfam" id="PF13408">
    <property type="entry name" value="Zn_ribbon_recom"/>
    <property type="match status" value="1"/>
</dbReference>
<dbReference type="Proteomes" id="UP001201844">
    <property type="component" value="Unassembled WGS sequence"/>
</dbReference>
<sequence>MEEYEMKFTEDTVAYSYIRISSSKQALGDGPGRQIALSEAYAARHGLKLDEALEDIGRSGWSGANVYKGALGRFLDMISSGQVVRGSVLLVESLDRLSRQHPMDAQVILTSILTSGVNVVTLDDNNVYSAESLREDWTELIRIISIQARAHGESQRKSNLSKSAIQKRRALALEGKAKFTTNVPAWISQYKDRDGVTQYELNEHADTIRKIFALAKDGCGQMTITKELNRLKLPTYRKKSTGWHQTGVGRILDNHAAYGTFIPILKVGEGKEQIAAPIPNYFPAVISEEDFHIAQRHRTRRIVKGRKGNRFTNLFNGMCTCEHCFGNMSINYSGPPGKQKPILRCYNSWRGVGCSVPAKYFDYESLERVVLDTVREFGISDFVGHKTKNTELAAIEEAIRRSHGALAEIECKEENLVGQMQMVSAASASVLHKALDKLQVEKTDTEKVLKQAKQERDIMLGAMSDFSDIDRIIQENRRQWPMMDDIEVFRSRSQVNAALRYLFSHFLFDAQKHVASLVFENGLFAYHFKDGKLESTTDLISSGLVGPKAGAMTLDHFTSHISNPTDEAGRRVLETAQDRIKKYMIARNQRSPSNREAAANPRLDDPTVQRLKAERQARAKAWLAEMEERKRSKQ</sequence>
<feature type="region of interest" description="Disordered" evidence="3">
    <location>
        <begin position="589"/>
        <end position="616"/>
    </location>
</feature>
<evidence type="ECO:0000256" key="2">
    <source>
        <dbReference type="ARBA" id="ARBA00023172"/>
    </source>
</evidence>
<dbReference type="Gene3D" id="3.40.50.1390">
    <property type="entry name" value="Resolvase, N-terminal catalytic domain"/>
    <property type="match status" value="1"/>
</dbReference>
<dbReference type="InterPro" id="IPR011109">
    <property type="entry name" value="DNA_bind_recombinase_dom"/>
</dbReference>
<protein>
    <submittedName>
        <fullName evidence="5">Recombinase family protein</fullName>
    </submittedName>
</protein>
<gene>
    <name evidence="5" type="ORF">MKI86_20460</name>
</gene>
<dbReference type="InterPro" id="IPR006119">
    <property type="entry name" value="Resolv_N"/>
</dbReference>
<keyword evidence="6" id="KW-1185">Reference proteome</keyword>
<proteinExistence type="predicted"/>
<dbReference type="Pfam" id="PF07508">
    <property type="entry name" value="Recombinase"/>
    <property type="match status" value="1"/>
</dbReference>
<dbReference type="InterPro" id="IPR050639">
    <property type="entry name" value="SSR_resolvase"/>
</dbReference>
<reference evidence="5 6" key="1">
    <citation type="submission" date="2022-02" db="EMBL/GenBank/DDBJ databases">
        <title>Shinella B3.7 sp. nov., isolated from Sediment (Zhairuo Island).</title>
        <authorList>
            <person name="Chen G."/>
        </authorList>
    </citation>
    <scope>NUCLEOTIDE SEQUENCE [LARGE SCALE GENOMIC DNA]</scope>
    <source>
        <strain evidence="5 6">B3.7</strain>
        <plasmid evidence="5">unnamed</plasmid>
    </source>
</reference>
<dbReference type="PANTHER" id="PTHR30461:SF2">
    <property type="entry name" value="SERINE RECOMBINASE PINE-RELATED"/>
    <property type="match status" value="1"/>
</dbReference>
<evidence type="ECO:0000256" key="3">
    <source>
        <dbReference type="SAM" id="MobiDB-lite"/>
    </source>
</evidence>
<accession>A0ABT0CSE1</accession>
<name>A0ABT0CSE1_9HYPH</name>
<feature type="compositionally biased region" description="Basic and acidic residues" evidence="3">
    <location>
        <begin position="602"/>
        <end position="616"/>
    </location>
</feature>
<dbReference type="EMBL" id="JAKVIN010000009">
    <property type="protein sequence ID" value="MCJ8151518.1"/>
    <property type="molecule type" value="Genomic_DNA"/>
</dbReference>
<dbReference type="SMART" id="SM00857">
    <property type="entry name" value="Resolvase"/>
    <property type="match status" value="1"/>
</dbReference>
<geneLocation type="plasmid" evidence="5">
    <name>unnamed</name>
</geneLocation>
<dbReference type="Gene3D" id="3.90.1750.20">
    <property type="entry name" value="Putative Large Serine Recombinase, Chain B, Domain 2"/>
    <property type="match status" value="1"/>
</dbReference>
<keyword evidence="5" id="KW-0614">Plasmid</keyword>
<evidence type="ECO:0000313" key="6">
    <source>
        <dbReference type="Proteomes" id="UP001201844"/>
    </source>
</evidence>
<evidence type="ECO:0000259" key="4">
    <source>
        <dbReference type="PROSITE" id="PS51736"/>
    </source>
</evidence>
<keyword evidence="1" id="KW-0238">DNA-binding</keyword>
<comment type="caution">
    <text evidence="5">The sequence shown here is derived from an EMBL/GenBank/DDBJ whole genome shotgun (WGS) entry which is preliminary data.</text>
</comment>
<feature type="domain" description="Resolvase/invertase-type recombinase catalytic" evidence="4">
    <location>
        <begin position="13"/>
        <end position="172"/>
    </location>
</feature>
<dbReference type="PANTHER" id="PTHR30461">
    <property type="entry name" value="DNA-INVERTASE FROM LAMBDOID PROPHAGE"/>
    <property type="match status" value="1"/>
</dbReference>
<dbReference type="InterPro" id="IPR036162">
    <property type="entry name" value="Resolvase-like_N_sf"/>
</dbReference>
<dbReference type="InterPro" id="IPR025827">
    <property type="entry name" value="Zn_ribbon_recom_dom"/>
</dbReference>